<evidence type="ECO:0000313" key="5">
    <source>
        <dbReference type="WBParaSite" id="ASIM_0000006701-mRNA-1"/>
    </source>
</evidence>
<feature type="signal peptide" evidence="2">
    <location>
        <begin position="1"/>
        <end position="23"/>
    </location>
</feature>
<name>A0A0M3IXZ1_ANISI</name>
<feature type="compositionally biased region" description="Polar residues" evidence="1">
    <location>
        <begin position="174"/>
        <end position="186"/>
    </location>
</feature>
<gene>
    <name evidence="3" type="ORF">ASIM_LOCUS16</name>
</gene>
<evidence type="ECO:0000313" key="4">
    <source>
        <dbReference type="Proteomes" id="UP000267096"/>
    </source>
</evidence>
<organism evidence="5">
    <name type="scientific">Anisakis simplex</name>
    <name type="common">Herring worm</name>
    <dbReference type="NCBI Taxonomy" id="6269"/>
    <lineage>
        <taxon>Eukaryota</taxon>
        <taxon>Metazoa</taxon>
        <taxon>Ecdysozoa</taxon>
        <taxon>Nematoda</taxon>
        <taxon>Chromadorea</taxon>
        <taxon>Rhabditida</taxon>
        <taxon>Spirurina</taxon>
        <taxon>Ascaridomorpha</taxon>
        <taxon>Ascaridoidea</taxon>
        <taxon>Anisakidae</taxon>
        <taxon>Anisakis</taxon>
        <taxon>Anisakis simplex complex</taxon>
    </lineage>
</organism>
<feature type="region of interest" description="Disordered" evidence="1">
    <location>
        <begin position="174"/>
        <end position="200"/>
    </location>
</feature>
<keyword evidence="4" id="KW-1185">Reference proteome</keyword>
<feature type="chain" id="PRO_5043120661" evidence="2">
    <location>
        <begin position="24"/>
        <end position="200"/>
    </location>
</feature>
<accession>A0A0M3IXZ1</accession>
<proteinExistence type="predicted"/>
<protein>
    <submittedName>
        <fullName evidence="5">Ovule protein</fullName>
    </submittedName>
</protein>
<reference evidence="3 4" key="2">
    <citation type="submission" date="2018-11" db="EMBL/GenBank/DDBJ databases">
        <authorList>
            <consortium name="Pathogen Informatics"/>
        </authorList>
    </citation>
    <scope>NUCLEOTIDE SEQUENCE [LARGE SCALE GENOMIC DNA]</scope>
</reference>
<dbReference type="Proteomes" id="UP000267096">
    <property type="component" value="Unassembled WGS sequence"/>
</dbReference>
<evidence type="ECO:0000313" key="3">
    <source>
        <dbReference type="EMBL" id="VDK17282.1"/>
    </source>
</evidence>
<evidence type="ECO:0000256" key="1">
    <source>
        <dbReference type="SAM" id="MobiDB-lite"/>
    </source>
</evidence>
<reference evidence="5" key="1">
    <citation type="submission" date="2017-02" db="UniProtKB">
        <authorList>
            <consortium name="WormBaseParasite"/>
        </authorList>
    </citation>
    <scope>IDENTIFICATION</scope>
</reference>
<evidence type="ECO:0000256" key="2">
    <source>
        <dbReference type="SAM" id="SignalP"/>
    </source>
</evidence>
<keyword evidence="2" id="KW-0732">Signal</keyword>
<dbReference type="EMBL" id="UYRR01000002">
    <property type="protein sequence ID" value="VDK17282.1"/>
    <property type="molecule type" value="Genomic_DNA"/>
</dbReference>
<dbReference type="WBParaSite" id="ASIM_0000006701-mRNA-1">
    <property type="protein sequence ID" value="ASIM_0000006701-mRNA-1"/>
    <property type="gene ID" value="ASIM_0000006701"/>
</dbReference>
<dbReference type="AlphaFoldDB" id="A0A0M3IXZ1"/>
<sequence>MMHRCASFVLLFIYICFVDFNYSAKPTFAETVFDLSPDLPDESISESEDGQYSTETAQILAITTTKTPPVSNETPPPPPLLNYQPNQNGIFPSLKPLGISPDLVPTIPANNQQPFLPPIQVSPSVFAPPHPQNFESINQLQPNARVIVQPHIQTQTPIPLQSTRVVNVSHPQFPTQSALHNSQHSEATPPRGLLHRSNID</sequence>